<evidence type="ECO:0000256" key="2">
    <source>
        <dbReference type="SAM" id="Phobius"/>
    </source>
</evidence>
<keyword evidence="2" id="KW-0472">Membrane</keyword>
<feature type="region of interest" description="Disordered" evidence="1">
    <location>
        <begin position="620"/>
        <end position="649"/>
    </location>
</feature>
<evidence type="ECO:0000313" key="3">
    <source>
        <dbReference type="EMBL" id="KAJ8880992.1"/>
    </source>
</evidence>
<dbReference type="EMBL" id="JARBHB010000006">
    <property type="protein sequence ID" value="KAJ8880992.1"/>
    <property type="molecule type" value="Genomic_DNA"/>
</dbReference>
<keyword evidence="2" id="KW-0812">Transmembrane</keyword>
<evidence type="ECO:0000256" key="1">
    <source>
        <dbReference type="SAM" id="MobiDB-lite"/>
    </source>
</evidence>
<name>A0ABQ9H9K9_9NEOP</name>
<keyword evidence="4" id="KW-1185">Reference proteome</keyword>
<dbReference type="Proteomes" id="UP001159363">
    <property type="component" value="Chromosome 5"/>
</dbReference>
<protein>
    <submittedName>
        <fullName evidence="3">Uncharacterized protein</fullName>
    </submittedName>
</protein>
<feature type="transmembrane region" description="Helical" evidence="2">
    <location>
        <begin position="75"/>
        <end position="95"/>
    </location>
</feature>
<comment type="caution">
    <text evidence="3">The sequence shown here is derived from an EMBL/GenBank/DDBJ whole genome shotgun (WGS) entry which is preliminary data.</text>
</comment>
<sequence>MVHKQEKNKRWKQRGQMAEQVMVLILGLRTEVERALPASLARSHETSATPRRAKQTELSLAVPRPKGGRRIWARLGRLFLAFPSFPTPALLFPFVPSLLLCPRCAGPGGAAVVENNKTDSCCDFQSYLSKSEGEACVPGSPLGIRQYGGRSYLVVCLRTSTLETSAVSVSSSARLVRLQIENNSKIVLHPNRTTLPWRSRMIAFPERRGPVVSSETEEGRLVCQSEQTKCDGFSGRLFCFWGNLSADLDVDLDSQLPAADRDKSFEMIGSKMCPNSNSKCTIGSRPHYLGNPRVLPITPPQLASPPCWSSGRQCDQCKHTLATTLLTRHVEFPLPDRDAALDNIQLSSAIDRFLARIKKFNWTPANSQSSWLSVSVAPYRKCVFPLVRLNSPPHFVTYSSPTKVYSRPYTAAYCRHPLVVRDIIHQLAVYLLTAFCMSAPGGLEGRYGAPGGSRSLLESGRGGGRRASVLPPGGRLLNNTAANAGTEQRRRKNFSLSVFSETNSDLTKPKLKYRVTGYSIENSIPAVADLVEFAQRISWWHTGLAVYTSSSQSESTLGRFGPPTRVLFGMSVLIKEKSDERHVQTYLGGFFNIESLRADEGEARAGETRDPGKIRRLAASSGTIPTCENPGATPPGVEPASPSPSPQAKGARFRMACPYLLALSADLQGHTPSDVITRIANRLRDKQLEMFSGVYEIVLKLRHLSHWLYFEAWHEPYILEVALAVISPRKRRYLQQRTSWTSRDGKKCGRMDKEPEILREARRVGPSLNNVTTSNKLTSNQTTGTSGVTSASFTLAFILEIVPQVTRHALLDSEPVIKPQQKKCLITCNPVERSFVWRASTSRSRDILPDNSRPELTPVVPGLHPRLVQLHVLEGHARIVVPHPTERDDIYFNRVISHEVIVTPPFQSCLASPACVGLILTRSEPVYTIVYTTRVIHNVEAEGADEMHVLGKPREGLATARFQTAMFFRTVLPTKQTIIFIFSTVGEVILPNNLVGHKIPIKLRPPGTVVVGRSTETNRTVVEPADDIVVRVRELGIKSRAAVGVAVRTLGFRAGRCRWRASFLGDLPFPLVLTFRHCSILPLSALKASLAARALAFYTDDLDSHFLRGHFRNFRARELRLDNAVSRRSSRGSPVSPTLTFWMLLQTNLIPSLIDSQDLRLRAAISIRNFAAPMLATLGAAAAATALFVRTQQARTPYTVVLYRLLCVGTSEPMCVWSGYEHWLVSRSGTDDVNSERSPGRKDTQPF</sequence>
<accession>A0ABQ9H9K9</accession>
<feature type="transmembrane region" description="Helical" evidence="2">
    <location>
        <begin position="1170"/>
        <end position="1189"/>
    </location>
</feature>
<reference evidence="3 4" key="1">
    <citation type="submission" date="2023-02" db="EMBL/GenBank/DDBJ databases">
        <title>LHISI_Scaffold_Assembly.</title>
        <authorList>
            <person name="Stuart O.P."/>
            <person name="Cleave R."/>
            <person name="Magrath M.J.L."/>
            <person name="Mikheyev A.S."/>
        </authorList>
    </citation>
    <scope>NUCLEOTIDE SEQUENCE [LARGE SCALE GENOMIC DNA]</scope>
    <source>
        <strain evidence="3">Daus_M_001</strain>
        <tissue evidence="3">Leg muscle</tissue>
    </source>
</reference>
<proteinExistence type="predicted"/>
<evidence type="ECO:0000313" key="4">
    <source>
        <dbReference type="Proteomes" id="UP001159363"/>
    </source>
</evidence>
<keyword evidence="2" id="KW-1133">Transmembrane helix</keyword>
<gene>
    <name evidence="3" type="ORF">PR048_017465</name>
</gene>
<organism evidence="3 4">
    <name type="scientific">Dryococelus australis</name>
    <dbReference type="NCBI Taxonomy" id="614101"/>
    <lineage>
        <taxon>Eukaryota</taxon>
        <taxon>Metazoa</taxon>
        <taxon>Ecdysozoa</taxon>
        <taxon>Arthropoda</taxon>
        <taxon>Hexapoda</taxon>
        <taxon>Insecta</taxon>
        <taxon>Pterygota</taxon>
        <taxon>Neoptera</taxon>
        <taxon>Polyneoptera</taxon>
        <taxon>Phasmatodea</taxon>
        <taxon>Verophasmatodea</taxon>
        <taxon>Anareolatae</taxon>
        <taxon>Phasmatidae</taxon>
        <taxon>Eurycanthinae</taxon>
        <taxon>Dryococelus</taxon>
    </lineage>
</organism>
<feature type="compositionally biased region" description="Pro residues" evidence="1">
    <location>
        <begin position="632"/>
        <end position="645"/>
    </location>
</feature>